<dbReference type="AlphaFoldDB" id="A0AAJ0H7I4"/>
<dbReference type="InterPro" id="IPR000026">
    <property type="entry name" value="N1-like"/>
</dbReference>
<reference evidence="4" key="1">
    <citation type="journal article" date="2023" name="Mol. Phylogenet. Evol.">
        <title>Genome-scale phylogeny and comparative genomics of the fungal order Sordariales.</title>
        <authorList>
            <person name="Hensen N."/>
            <person name="Bonometti L."/>
            <person name="Westerberg I."/>
            <person name="Brannstrom I.O."/>
            <person name="Guillou S."/>
            <person name="Cros-Aarteil S."/>
            <person name="Calhoun S."/>
            <person name="Haridas S."/>
            <person name="Kuo A."/>
            <person name="Mondo S."/>
            <person name="Pangilinan J."/>
            <person name="Riley R."/>
            <person name="LaButti K."/>
            <person name="Andreopoulos B."/>
            <person name="Lipzen A."/>
            <person name="Chen C."/>
            <person name="Yan M."/>
            <person name="Daum C."/>
            <person name="Ng V."/>
            <person name="Clum A."/>
            <person name="Steindorff A."/>
            <person name="Ohm R.A."/>
            <person name="Martin F."/>
            <person name="Silar P."/>
            <person name="Natvig D.O."/>
            <person name="Lalanne C."/>
            <person name="Gautier V."/>
            <person name="Ament-Velasquez S.L."/>
            <person name="Kruys A."/>
            <person name="Hutchinson M.I."/>
            <person name="Powell A.J."/>
            <person name="Barry K."/>
            <person name="Miller A.N."/>
            <person name="Grigoriev I.V."/>
            <person name="Debuchy R."/>
            <person name="Gladieux P."/>
            <person name="Hiltunen Thoren M."/>
            <person name="Johannesson H."/>
        </authorList>
    </citation>
    <scope>NUCLEOTIDE SEQUENCE</scope>
    <source>
        <strain evidence="4">CBS 955.72</strain>
    </source>
</reference>
<keyword evidence="2" id="KW-0378">Hydrolase</keyword>
<feature type="signal peptide" evidence="3">
    <location>
        <begin position="1"/>
        <end position="24"/>
    </location>
</feature>
<feature type="chain" id="PRO_5042568597" evidence="3">
    <location>
        <begin position="25"/>
        <end position="106"/>
    </location>
</feature>
<keyword evidence="1" id="KW-0540">Nuclease</keyword>
<evidence type="ECO:0000256" key="1">
    <source>
        <dbReference type="ARBA" id="ARBA00022722"/>
    </source>
</evidence>
<dbReference type="InterPro" id="IPR016191">
    <property type="entry name" value="Ribonuclease/ribotoxin"/>
</dbReference>
<evidence type="ECO:0000313" key="4">
    <source>
        <dbReference type="EMBL" id="KAK3342033.1"/>
    </source>
</evidence>
<dbReference type="GO" id="GO:0003723">
    <property type="term" value="F:RNA binding"/>
    <property type="evidence" value="ECO:0007669"/>
    <property type="project" value="InterPro"/>
</dbReference>
<dbReference type="Gene3D" id="3.10.450.30">
    <property type="entry name" value="Microbial ribonucleases"/>
    <property type="match status" value="1"/>
</dbReference>
<dbReference type="GO" id="GO:0016787">
    <property type="term" value="F:hydrolase activity"/>
    <property type="evidence" value="ECO:0007669"/>
    <property type="project" value="UniProtKB-KW"/>
</dbReference>
<accession>A0AAJ0H7I4</accession>
<keyword evidence="3" id="KW-0732">Signal</keyword>
<proteinExistence type="predicted"/>
<dbReference type="Proteomes" id="UP001275084">
    <property type="component" value="Unassembled WGS sequence"/>
</dbReference>
<name>A0AAJ0H7I4_9PEZI</name>
<evidence type="ECO:0000256" key="2">
    <source>
        <dbReference type="ARBA" id="ARBA00022801"/>
    </source>
</evidence>
<evidence type="ECO:0000256" key="3">
    <source>
        <dbReference type="SAM" id="SignalP"/>
    </source>
</evidence>
<keyword evidence="5" id="KW-1185">Reference proteome</keyword>
<protein>
    <submittedName>
        <fullName evidence="4">Uncharacterized protein</fullName>
    </submittedName>
</protein>
<comment type="caution">
    <text evidence="4">The sequence shown here is derived from an EMBL/GenBank/DDBJ whole genome shotgun (WGS) entry which is preliminary data.</text>
</comment>
<sequence>MQLPTFSLLTVLTLGLALVQTADQTRLYARTAEKAIPQGINNVPKANNKDTYPHKFGNNKKLVFSDKCKGKQLWEYPQLRGANISNGGVAPGADRVVFVINGDNPE</sequence>
<evidence type="ECO:0000313" key="5">
    <source>
        <dbReference type="Proteomes" id="UP001275084"/>
    </source>
</evidence>
<dbReference type="Pfam" id="PF00545">
    <property type="entry name" value="Ribonuclease"/>
    <property type="match status" value="1"/>
</dbReference>
<organism evidence="4 5">
    <name type="scientific">Lasiosphaeria hispida</name>
    <dbReference type="NCBI Taxonomy" id="260671"/>
    <lineage>
        <taxon>Eukaryota</taxon>
        <taxon>Fungi</taxon>
        <taxon>Dikarya</taxon>
        <taxon>Ascomycota</taxon>
        <taxon>Pezizomycotina</taxon>
        <taxon>Sordariomycetes</taxon>
        <taxon>Sordariomycetidae</taxon>
        <taxon>Sordariales</taxon>
        <taxon>Lasiosphaeriaceae</taxon>
        <taxon>Lasiosphaeria</taxon>
    </lineage>
</organism>
<dbReference type="GO" id="GO:0004521">
    <property type="term" value="F:RNA endonuclease activity"/>
    <property type="evidence" value="ECO:0007669"/>
    <property type="project" value="InterPro"/>
</dbReference>
<dbReference type="SUPFAM" id="SSF53933">
    <property type="entry name" value="Microbial ribonucleases"/>
    <property type="match status" value="1"/>
</dbReference>
<dbReference type="EMBL" id="JAUIQD010000008">
    <property type="protein sequence ID" value="KAK3342033.1"/>
    <property type="molecule type" value="Genomic_DNA"/>
</dbReference>
<gene>
    <name evidence="4" type="ORF">B0T25DRAFT_586090</name>
</gene>
<reference evidence="4" key="2">
    <citation type="submission" date="2023-06" db="EMBL/GenBank/DDBJ databases">
        <authorList>
            <consortium name="Lawrence Berkeley National Laboratory"/>
            <person name="Haridas S."/>
            <person name="Hensen N."/>
            <person name="Bonometti L."/>
            <person name="Westerberg I."/>
            <person name="Brannstrom I.O."/>
            <person name="Guillou S."/>
            <person name="Cros-Aarteil S."/>
            <person name="Calhoun S."/>
            <person name="Kuo A."/>
            <person name="Mondo S."/>
            <person name="Pangilinan J."/>
            <person name="Riley R."/>
            <person name="Labutti K."/>
            <person name="Andreopoulos B."/>
            <person name="Lipzen A."/>
            <person name="Chen C."/>
            <person name="Yanf M."/>
            <person name="Daum C."/>
            <person name="Ng V."/>
            <person name="Clum A."/>
            <person name="Steindorff A."/>
            <person name="Ohm R."/>
            <person name="Martin F."/>
            <person name="Silar P."/>
            <person name="Natvig D."/>
            <person name="Lalanne C."/>
            <person name="Gautier V."/>
            <person name="Ament-Velasquez S.L."/>
            <person name="Kruys A."/>
            <person name="Hutchinson M.I."/>
            <person name="Powell A.J."/>
            <person name="Barry K."/>
            <person name="Miller A.N."/>
            <person name="Grigoriev I.V."/>
            <person name="Debuchy R."/>
            <person name="Gladieux P."/>
            <person name="Thoren M.H."/>
            <person name="Johannesson H."/>
        </authorList>
    </citation>
    <scope>NUCLEOTIDE SEQUENCE</scope>
    <source>
        <strain evidence="4">CBS 955.72</strain>
    </source>
</reference>